<gene>
    <name evidence="1" type="ORF">O9G_002545</name>
</gene>
<evidence type="ECO:0000313" key="2">
    <source>
        <dbReference type="Proteomes" id="UP000030755"/>
    </source>
</evidence>
<keyword evidence="2" id="KW-1185">Reference proteome</keyword>
<accession>A0A075AQ01</accession>
<protein>
    <submittedName>
        <fullName evidence="1">Uncharacterized protein</fullName>
    </submittedName>
</protein>
<name>A0A075AQ01_ROZAC</name>
<dbReference type="HOGENOM" id="CLU_1982838_0_0_1"/>
<dbReference type="Proteomes" id="UP000030755">
    <property type="component" value="Unassembled WGS sequence"/>
</dbReference>
<sequence length="126" mass="14887">MKAINHFIYSNHHKKRQEVSATILTEEVIFSVNGANEFSVVPRMRDNELFHFPVVYHRPFLDGALRMRLMYSSLNEETYIVEDKFMWISLTNVLTVFNLIEDSSFENHLIKRTSIDMKTKQNGFNI</sequence>
<evidence type="ECO:0000313" key="1">
    <source>
        <dbReference type="EMBL" id="EPZ32193.1"/>
    </source>
</evidence>
<dbReference type="AlphaFoldDB" id="A0A075AQ01"/>
<proteinExistence type="predicted"/>
<dbReference type="EMBL" id="KE561167">
    <property type="protein sequence ID" value="EPZ32193.1"/>
    <property type="molecule type" value="Genomic_DNA"/>
</dbReference>
<reference evidence="1 2" key="1">
    <citation type="journal article" date="2013" name="Curr. Biol.">
        <title>Shared signatures of parasitism and phylogenomics unite Cryptomycota and microsporidia.</title>
        <authorList>
            <person name="James T.Y."/>
            <person name="Pelin A."/>
            <person name="Bonen L."/>
            <person name="Ahrendt S."/>
            <person name="Sain D."/>
            <person name="Corradi N."/>
            <person name="Stajich J.E."/>
        </authorList>
    </citation>
    <scope>NUCLEOTIDE SEQUENCE [LARGE SCALE GENOMIC DNA]</scope>
    <source>
        <strain evidence="1 2">CSF55</strain>
    </source>
</reference>
<organism evidence="1 2">
    <name type="scientific">Rozella allomycis (strain CSF55)</name>
    <dbReference type="NCBI Taxonomy" id="988480"/>
    <lineage>
        <taxon>Eukaryota</taxon>
        <taxon>Fungi</taxon>
        <taxon>Fungi incertae sedis</taxon>
        <taxon>Cryptomycota</taxon>
        <taxon>Cryptomycota incertae sedis</taxon>
        <taxon>Rozella</taxon>
    </lineage>
</organism>